<evidence type="ECO:0000256" key="2">
    <source>
        <dbReference type="SAM" id="Phobius"/>
    </source>
</evidence>
<evidence type="ECO:0000256" key="1">
    <source>
        <dbReference type="SAM" id="MobiDB-lite"/>
    </source>
</evidence>
<reference evidence="3" key="1">
    <citation type="submission" date="2020-05" db="EMBL/GenBank/DDBJ databases">
        <authorList>
            <person name="Chiriac C."/>
            <person name="Salcher M."/>
            <person name="Ghai R."/>
            <person name="Kavagutti S V."/>
        </authorList>
    </citation>
    <scope>NUCLEOTIDE SEQUENCE</scope>
</reference>
<keyword evidence="2" id="KW-0472">Membrane</keyword>
<name>A0A6J7M0P7_9ZZZZ</name>
<feature type="region of interest" description="Disordered" evidence="1">
    <location>
        <begin position="25"/>
        <end position="84"/>
    </location>
</feature>
<evidence type="ECO:0000313" key="3">
    <source>
        <dbReference type="EMBL" id="CAB4974650.1"/>
    </source>
</evidence>
<proteinExistence type="predicted"/>
<gene>
    <name evidence="3" type="ORF">UFOPK3772_03627</name>
</gene>
<feature type="transmembrane region" description="Helical" evidence="2">
    <location>
        <begin position="87"/>
        <end position="107"/>
    </location>
</feature>
<keyword evidence="2" id="KW-1133">Transmembrane helix</keyword>
<dbReference type="EMBL" id="CAFBNE010000249">
    <property type="protein sequence ID" value="CAB4974650.1"/>
    <property type="molecule type" value="Genomic_DNA"/>
</dbReference>
<feature type="compositionally biased region" description="Polar residues" evidence="1">
    <location>
        <begin position="70"/>
        <end position="82"/>
    </location>
</feature>
<feature type="compositionally biased region" description="Low complexity" evidence="1">
    <location>
        <begin position="128"/>
        <end position="141"/>
    </location>
</feature>
<organism evidence="3">
    <name type="scientific">freshwater metagenome</name>
    <dbReference type="NCBI Taxonomy" id="449393"/>
    <lineage>
        <taxon>unclassified sequences</taxon>
        <taxon>metagenomes</taxon>
        <taxon>ecological metagenomes</taxon>
    </lineage>
</organism>
<keyword evidence="2" id="KW-0812">Transmembrane</keyword>
<feature type="compositionally biased region" description="Pro residues" evidence="1">
    <location>
        <begin position="41"/>
        <end position="58"/>
    </location>
</feature>
<sequence>MVCVACGSAITTGAPRFCANCGAPVPTPPVTGEQAAEPVQPSVPPGAGPPPSPPPKAPGEPAGQRPPTDPSTTARAPTTDGSKGTPATLVVAIVILLAVAALAFNWLTRSGESESAATSSGVIKSNGTTTAPQTSPKTPAAPAKPAPSPEESDWIRLWLGSGPELRSAQCQYWREDPAYYLRTGMTSLGWPPELVTKMMNRYC</sequence>
<dbReference type="AlphaFoldDB" id="A0A6J7M0P7"/>
<feature type="region of interest" description="Disordered" evidence="1">
    <location>
        <begin position="113"/>
        <end position="151"/>
    </location>
</feature>
<accession>A0A6J7M0P7</accession>
<protein>
    <submittedName>
        <fullName evidence="3">Unannotated protein</fullName>
    </submittedName>
</protein>